<reference evidence="1 2" key="1">
    <citation type="journal article" date="2011" name="Cell">
        <title>The monarch butterfly genome yields insights into long-distance migration.</title>
        <authorList>
            <person name="Zhan S."/>
            <person name="Merlin C."/>
            <person name="Boore J.L."/>
            <person name="Reppert S.M."/>
        </authorList>
    </citation>
    <scope>NUCLEOTIDE SEQUENCE [LARGE SCALE GENOMIC DNA]</scope>
    <source>
        <strain evidence="1">F-2</strain>
    </source>
</reference>
<proteinExistence type="predicted"/>
<dbReference type="EMBL" id="AGBW02014690">
    <property type="protein sequence ID" value="OWR41175.1"/>
    <property type="molecule type" value="Genomic_DNA"/>
</dbReference>
<protein>
    <submittedName>
        <fullName evidence="1">Uncharacterized protein</fullName>
    </submittedName>
</protein>
<organism evidence="1 2">
    <name type="scientific">Danaus plexippus plexippus</name>
    <dbReference type="NCBI Taxonomy" id="278856"/>
    <lineage>
        <taxon>Eukaryota</taxon>
        <taxon>Metazoa</taxon>
        <taxon>Ecdysozoa</taxon>
        <taxon>Arthropoda</taxon>
        <taxon>Hexapoda</taxon>
        <taxon>Insecta</taxon>
        <taxon>Pterygota</taxon>
        <taxon>Neoptera</taxon>
        <taxon>Endopterygota</taxon>
        <taxon>Lepidoptera</taxon>
        <taxon>Glossata</taxon>
        <taxon>Ditrysia</taxon>
        <taxon>Papilionoidea</taxon>
        <taxon>Nymphalidae</taxon>
        <taxon>Danainae</taxon>
        <taxon>Danaini</taxon>
        <taxon>Danaina</taxon>
        <taxon>Danaus</taxon>
        <taxon>Danaus</taxon>
    </lineage>
</organism>
<evidence type="ECO:0000313" key="2">
    <source>
        <dbReference type="Proteomes" id="UP000007151"/>
    </source>
</evidence>
<dbReference type="AlphaFoldDB" id="A0A212EI67"/>
<gene>
    <name evidence="1" type="ORF">KGM_202837B</name>
</gene>
<keyword evidence="2" id="KW-1185">Reference proteome</keyword>
<evidence type="ECO:0000313" key="1">
    <source>
        <dbReference type="EMBL" id="OWR41175.1"/>
    </source>
</evidence>
<name>A0A212EI67_DANPL</name>
<dbReference type="Proteomes" id="UP000007151">
    <property type="component" value="Unassembled WGS sequence"/>
</dbReference>
<comment type="caution">
    <text evidence="1">The sequence shown here is derived from an EMBL/GenBank/DDBJ whole genome shotgun (WGS) entry which is preliminary data.</text>
</comment>
<dbReference type="KEGG" id="dpl:KGM_202837B"/>
<accession>A0A212EI67</accession>
<dbReference type="InParanoid" id="A0A212EI67"/>
<sequence>KEKNKQVNAFSGIFLTGEFNDKDWYVHSGASTHMISQSSKSLLKNVSYNLETRDIVVANKKTVPVICSSDIEITTRVRNKEHKVEEDSIKCNVQQTTSPFYCTQVPSLHGDPAIRDELPGGPSDDSRRRFVCATMPPAAPRAKRKSDHV</sequence>
<feature type="non-terminal residue" evidence="1">
    <location>
        <position position="1"/>
    </location>
</feature>